<dbReference type="EMBL" id="VOAH01000013">
    <property type="protein sequence ID" value="TVP39681.1"/>
    <property type="molecule type" value="Genomic_DNA"/>
</dbReference>
<reference evidence="2 3" key="1">
    <citation type="journal article" date="2019" name="Front. Microbiol.">
        <title>Ammonia Oxidation by the Arctic Terrestrial Thaumarchaeote Candidatus Nitrosocosmicus arcticus Is Stimulated by Increasing Temperatures.</title>
        <authorList>
            <person name="Alves R.J.E."/>
            <person name="Kerou M."/>
            <person name="Zappe A."/>
            <person name="Bittner R."/>
            <person name="Abby S.S."/>
            <person name="Schmidt H.A."/>
            <person name="Pfeifer K."/>
            <person name="Schleper C."/>
        </authorList>
    </citation>
    <scope>NUCLEOTIDE SEQUENCE [LARGE SCALE GENOMIC DNA]</scope>
    <source>
        <strain evidence="2 3">Kfb</strain>
    </source>
</reference>
<dbReference type="Gene3D" id="3.40.1080.10">
    <property type="entry name" value="Glutaconate Coenzyme A-transferase"/>
    <property type="match status" value="1"/>
</dbReference>
<evidence type="ECO:0000313" key="2">
    <source>
        <dbReference type="EMBL" id="TVP39681.1"/>
    </source>
</evidence>
<dbReference type="AlphaFoldDB" id="A0A557SSU6"/>
<evidence type="ECO:0000313" key="3">
    <source>
        <dbReference type="Proteomes" id="UP000315289"/>
    </source>
</evidence>
<feature type="region of interest" description="Disordered" evidence="1">
    <location>
        <begin position="1"/>
        <end position="29"/>
    </location>
</feature>
<organism evidence="2 3">
    <name type="scientific">Candidatus Nitrosocosmicus arcticus</name>
    <dbReference type="NCBI Taxonomy" id="2035267"/>
    <lineage>
        <taxon>Archaea</taxon>
        <taxon>Nitrososphaerota</taxon>
        <taxon>Nitrososphaeria</taxon>
        <taxon>Nitrososphaerales</taxon>
        <taxon>Nitrososphaeraceae</taxon>
        <taxon>Candidatus Nitrosocosmicus</taxon>
    </lineage>
</organism>
<evidence type="ECO:0000256" key="1">
    <source>
        <dbReference type="SAM" id="MobiDB-lite"/>
    </source>
</evidence>
<gene>
    <name evidence="2" type="ORF">NARC_130020</name>
</gene>
<protein>
    <submittedName>
        <fullName evidence="2">Acyl CoA:acetate/3-ketoacid CoA transferase</fullName>
    </submittedName>
</protein>
<dbReference type="RefSeq" id="WP_186434252.1">
    <property type="nucleotide sequence ID" value="NZ_ML675588.1"/>
</dbReference>
<feature type="compositionally biased region" description="Basic and acidic residues" evidence="1">
    <location>
        <begin position="9"/>
        <end position="20"/>
    </location>
</feature>
<sequence length="50" mass="5800">MVETAPGADIDKDNLSKIESRPQMGKKMKEMDKRLFSKSAMRIIRDLEIF</sequence>
<keyword evidence="2" id="KW-0808">Transferase</keyword>
<proteinExistence type="predicted"/>
<dbReference type="OrthoDB" id="9252at2157"/>
<accession>A0A557SSU6</accession>
<dbReference type="Proteomes" id="UP000315289">
    <property type="component" value="Unassembled WGS sequence"/>
</dbReference>
<keyword evidence="3" id="KW-1185">Reference proteome</keyword>
<dbReference type="GO" id="GO:0016740">
    <property type="term" value="F:transferase activity"/>
    <property type="evidence" value="ECO:0007669"/>
    <property type="project" value="UniProtKB-KW"/>
</dbReference>
<comment type="caution">
    <text evidence="2">The sequence shown here is derived from an EMBL/GenBank/DDBJ whole genome shotgun (WGS) entry which is preliminary data.</text>
</comment>
<name>A0A557SSU6_9ARCH</name>